<dbReference type="AlphaFoldDB" id="A0A0B8NI58"/>
<feature type="compositionally biased region" description="Polar residues" evidence="1">
    <location>
        <begin position="1"/>
        <end position="18"/>
    </location>
</feature>
<reference evidence="2 3" key="1">
    <citation type="submission" date="2015-01" db="EMBL/GenBank/DDBJ databases">
        <title>Vibrio sp. C1 JCM 19231 whole genome shotgun sequence.</title>
        <authorList>
            <person name="Sawabe T."/>
            <person name="Meirelles P."/>
            <person name="Feng G."/>
            <person name="Sayaka M."/>
            <person name="Hattori M."/>
            <person name="Ohkuma M."/>
        </authorList>
    </citation>
    <scope>NUCLEOTIDE SEQUENCE [LARGE SCALE GENOMIC DNA]</scope>
    <source>
        <strain evidence="3">JCM 19231</strain>
    </source>
</reference>
<proteinExistence type="predicted"/>
<evidence type="ECO:0000313" key="3">
    <source>
        <dbReference type="Proteomes" id="UP000031671"/>
    </source>
</evidence>
<protein>
    <submittedName>
        <fullName evidence="2">Uncharacterized protein</fullName>
    </submittedName>
</protein>
<comment type="caution">
    <text evidence="2">The sequence shown here is derived from an EMBL/GenBank/DDBJ whole genome shotgun (WGS) entry which is preliminary data.</text>
</comment>
<reference evidence="2 3" key="2">
    <citation type="submission" date="2015-01" db="EMBL/GenBank/DDBJ databases">
        <authorList>
            <consortium name="NBRP consortium"/>
            <person name="Sawabe T."/>
            <person name="Meirelles P."/>
            <person name="Feng G."/>
            <person name="Sayaka M."/>
            <person name="Hattori M."/>
            <person name="Ohkuma M."/>
        </authorList>
    </citation>
    <scope>NUCLEOTIDE SEQUENCE [LARGE SCALE GENOMIC DNA]</scope>
    <source>
        <strain evidence="3">JCM 19231</strain>
    </source>
</reference>
<accession>A0A0B8NI58</accession>
<keyword evidence="3" id="KW-1185">Reference proteome</keyword>
<evidence type="ECO:0000313" key="2">
    <source>
        <dbReference type="EMBL" id="GAM54375.1"/>
    </source>
</evidence>
<organism evidence="2 3">
    <name type="scientific">Vibrio ishigakensis</name>
    <dbReference type="NCBI Taxonomy" id="1481914"/>
    <lineage>
        <taxon>Bacteria</taxon>
        <taxon>Pseudomonadati</taxon>
        <taxon>Pseudomonadota</taxon>
        <taxon>Gammaproteobacteria</taxon>
        <taxon>Vibrionales</taxon>
        <taxon>Vibrionaceae</taxon>
        <taxon>Vibrio</taxon>
    </lineage>
</organism>
<name>A0A0B8NI58_9VIBR</name>
<dbReference type="EMBL" id="BBRZ01000003">
    <property type="protein sequence ID" value="GAM54375.1"/>
    <property type="molecule type" value="Genomic_DNA"/>
</dbReference>
<dbReference type="Proteomes" id="UP000031671">
    <property type="component" value="Unassembled WGS sequence"/>
</dbReference>
<sequence>MVFTSGNEAEQATFNNPPCTIPPPNELILKWLMKDQMKSI</sequence>
<feature type="region of interest" description="Disordered" evidence="1">
    <location>
        <begin position="1"/>
        <end position="20"/>
    </location>
</feature>
<evidence type="ECO:0000256" key="1">
    <source>
        <dbReference type="SAM" id="MobiDB-lite"/>
    </source>
</evidence>
<gene>
    <name evidence="2" type="ORF">JCM19231_2264</name>
</gene>